<comment type="caution">
    <text evidence="10">The sequence shown here is derived from an EMBL/GenBank/DDBJ whole genome shotgun (WGS) entry which is preliminary data.</text>
</comment>
<dbReference type="Pfam" id="PF07019">
    <property type="entry name" value="EMC6"/>
    <property type="match status" value="1"/>
</dbReference>
<feature type="transmembrane region" description="Helical" evidence="8">
    <location>
        <begin position="309"/>
        <end position="338"/>
    </location>
</feature>
<evidence type="ECO:0000256" key="6">
    <source>
        <dbReference type="ARBA" id="ARBA00022989"/>
    </source>
</evidence>
<keyword evidence="5" id="KW-0256">Endoplasmic reticulum</keyword>
<keyword evidence="4 8" id="KW-0812">Transmembrane</keyword>
<keyword evidence="11" id="KW-1185">Reference proteome</keyword>
<dbReference type="Proteomes" id="UP000266723">
    <property type="component" value="Unassembled WGS sequence"/>
</dbReference>
<dbReference type="InterPro" id="IPR029008">
    <property type="entry name" value="EMC6-like"/>
</dbReference>
<reference evidence="10 11" key="1">
    <citation type="journal article" date="2020" name="BMC Genomics">
        <title>Intraspecific diversification of the crop wild relative Brassica cretica Lam. using demographic model selection.</title>
        <authorList>
            <person name="Kioukis A."/>
            <person name="Michalopoulou V.A."/>
            <person name="Briers L."/>
            <person name="Pirintsos S."/>
            <person name="Studholme D.J."/>
            <person name="Pavlidis P."/>
            <person name="Sarris P.F."/>
        </authorList>
    </citation>
    <scope>NUCLEOTIDE SEQUENCE [LARGE SCALE GENOMIC DNA]</scope>
    <source>
        <strain evidence="11">cv. PFS-1207/04</strain>
    </source>
</reference>
<organism evidence="10 11">
    <name type="scientific">Brassica cretica</name>
    <name type="common">Mustard</name>
    <dbReference type="NCBI Taxonomy" id="69181"/>
    <lineage>
        <taxon>Eukaryota</taxon>
        <taxon>Viridiplantae</taxon>
        <taxon>Streptophyta</taxon>
        <taxon>Embryophyta</taxon>
        <taxon>Tracheophyta</taxon>
        <taxon>Spermatophyta</taxon>
        <taxon>Magnoliopsida</taxon>
        <taxon>eudicotyledons</taxon>
        <taxon>Gunneridae</taxon>
        <taxon>Pentapetalae</taxon>
        <taxon>rosids</taxon>
        <taxon>malvids</taxon>
        <taxon>Brassicales</taxon>
        <taxon>Brassicaceae</taxon>
        <taxon>Brassiceae</taxon>
        <taxon>Brassica</taxon>
    </lineage>
</organism>
<proteinExistence type="inferred from homology"/>
<keyword evidence="7 8" id="KW-0472">Membrane</keyword>
<evidence type="ECO:0000256" key="5">
    <source>
        <dbReference type="ARBA" id="ARBA00022824"/>
    </source>
</evidence>
<comment type="subcellular location">
    <subcellularLocation>
        <location evidence="1">Endoplasmic reticulum membrane</location>
        <topology evidence="1">Multi-pass membrane protein</topology>
    </subcellularLocation>
</comment>
<evidence type="ECO:0000313" key="10">
    <source>
        <dbReference type="EMBL" id="KAF3564575.1"/>
    </source>
</evidence>
<evidence type="ECO:0000256" key="7">
    <source>
        <dbReference type="ARBA" id="ARBA00023136"/>
    </source>
</evidence>
<dbReference type="InterPro" id="IPR008504">
    <property type="entry name" value="Emc6"/>
</dbReference>
<evidence type="ECO:0000256" key="1">
    <source>
        <dbReference type="ARBA" id="ARBA00004477"/>
    </source>
</evidence>
<sequence length="440" mass="48834">MTTSRLIMITFLVVLITTSSGVIGEGNDVVYSADAGPVLPNVTYYISFMSSDYNMWICRMNARSTDPRTCPHQPVMFTRPTITPTPVMFILPSSTPDSTVIRESTKLSIKFANPSQCGESGVWRVANGEVVLNGVESREDSLFSIHMTDSYYKFTIGESVYPDVYATSISLSNDRYGKDRLIAKQPSGEMESLRVAQPWASFKLCRSKVAYGSVITNQMDKRQIDLVLFFFRALSQIRSYSLLQRKQATLIHLPDLVSNYIKCGLKLMFVRFVMGSSEKRSKDAMSDIPTFSGENLQKNLKVIQNSRTFLSIIAGVLAGIIGFTGLTGFVFYFVVMLITSVGLMAKAGFSADLYFDSWNRVLFDGFLGGLMVKDDKLLKGLGLVSSSLFLSVCFLNDGVDLLMTWFTYSEGSSAGNEDGETTHMSLVPVGDWTMFLCLSF</sequence>
<dbReference type="InterPro" id="IPR011065">
    <property type="entry name" value="Kunitz_inhibitor_STI-like_sf"/>
</dbReference>
<feature type="signal peptide" evidence="9">
    <location>
        <begin position="1"/>
        <end position="24"/>
    </location>
</feature>
<dbReference type="SMART" id="SM00452">
    <property type="entry name" value="STI"/>
    <property type="match status" value="1"/>
</dbReference>
<evidence type="ECO:0000256" key="9">
    <source>
        <dbReference type="SAM" id="SignalP"/>
    </source>
</evidence>
<protein>
    <recommendedName>
        <fullName evidence="3">ER membrane protein complex subunit 6</fullName>
    </recommendedName>
</protein>
<evidence type="ECO:0000256" key="4">
    <source>
        <dbReference type="ARBA" id="ARBA00022692"/>
    </source>
</evidence>
<keyword evidence="9" id="KW-0732">Signal</keyword>
<dbReference type="PANTHER" id="PTHR20994">
    <property type="entry name" value="ER MEMBRANE PROTEIN COMPLEX SUBUNIT 6"/>
    <property type="match status" value="1"/>
</dbReference>
<evidence type="ECO:0000313" key="11">
    <source>
        <dbReference type="Proteomes" id="UP000266723"/>
    </source>
</evidence>
<dbReference type="InterPro" id="IPR002160">
    <property type="entry name" value="Prot_inh_Kunz-lg"/>
</dbReference>
<dbReference type="PANTHER" id="PTHR20994:SF0">
    <property type="entry name" value="ER MEMBRANE PROTEIN COMPLEX SUBUNIT 6"/>
    <property type="match status" value="1"/>
</dbReference>
<dbReference type="SUPFAM" id="SSF50386">
    <property type="entry name" value="STI-like"/>
    <property type="match status" value="1"/>
</dbReference>
<feature type="chain" id="PRO_5045084912" description="ER membrane protein complex subunit 6" evidence="9">
    <location>
        <begin position="25"/>
        <end position="440"/>
    </location>
</feature>
<accession>A0ABQ7CZI8</accession>
<comment type="similarity">
    <text evidence="2">Belongs to the EMC6 family.</text>
</comment>
<name>A0ABQ7CZI8_BRACR</name>
<dbReference type="EMBL" id="QGKV02000759">
    <property type="protein sequence ID" value="KAF3564575.1"/>
    <property type="molecule type" value="Genomic_DNA"/>
</dbReference>
<evidence type="ECO:0000256" key="8">
    <source>
        <dbReference type="SAM" id="Phobius"/>
    </source>
</evidence>
<gene>
    <name evidence="10" type="ORF">DY000_02011175</name>
</gene>
<keyword evidence="6 8" id="KW-1133">Transmembrane helix</keyword>
<evidence type="ECO:0000256" key="2">
    <source>
        <dbReference type="ARBA" id="ARBA00009436"/>
    </source>
</evidence>
<dbReference type="Gene3D" id="2.80.10.50">
    <property type="match status" value="1"/>
</dbReference>
<evidence type="ECO:0000256" key="3">
    <source>
        <dbReference type="ARBA" id="ARBA00020827"/>
    </source>
</evidence>
<dbReference type="Pfam" id="PF00197">
    <property type="entry name" value="Kunitz_legume"/>
    <property type="match status" value="1"/>
</dbReference>